<protein>
    <submittedName>
        <fullName evidence="1">Uncharacterized protein</fullName>
    </submittedName>
</protein>
<organism evidence="1 2">
    <name type="scientific">Polynucleobacter asymbioticus</name>
    <dbReference type="NCBI Taxonomy" id="576611"/>
    <lineage>
        <taxon>Bacteria</taxon>
        <taxon>Pseudomonadati</taxon>
        <taxon>Pseudomonadota</taxon>
        <taxon>Betaproteobacteria</taxon>
        <taxon>Burkholderiales</taxon>
        <taxon>Burkholderiaceae</taxon>
        <taxon>Polynucleobacter</taxon>
    </lineage>
</organism>
<evidence type="ECO:0000313" key="1">
    <source>
        <dbReference type="EMBL" id="APC02234.1"/>
    </source>
</evidence>
<dbReference type="Proteomes" id="UP000182060">
    <property type="component" value="Chromosome"/>
</dbReference>
<dbReference type="EMBL" id="CP015017">
    <property type="protein sequence ID" value="APC02234.1"/>
    <property type="molecule type" value="Genomic_DNA"/>
</dbReference>
<evidence type="ECO:0000313" key="2">
    <source>
        <dbReference type="Proteomes" id="UP000182060"/>
    </source>
</evidence>
<sequence>MAIKQTLKSKLQKELVQLKELADRQSHLYVSSRTMLYEGLAKVYLWWQTANKEKGLLDKLYTDNGIQYKKEIKADENYSPLLRYLWGMDGTVNSNTIDLWNRALNKVNGAVNADKVFYKQNTIQKIITFIDTKGGISGLAAYDSRQVDVAKEPKLKKTKIDVNVEKKRHDEHLAKGNTYYATNATPIAKFTTKHSLPTADSSIGLGLFRKTKSGYELLKAIDDKALIEQALIGSYARSTDSVPYTVRLITEIIATQTVPKPLESLSRSLADKSKFKSADGTAMMMLKRLLYMAEKRVFVLSANRSVCSPVTIAIPNKQIIDSKQSVALNINDRTYIENNLIHSGDLNFYTTDTPTKVLAIKGEAATHKLELENTITKKYRYVRFYPLTIHKTEVSKQQAILKRGLKFKAVHTAKLDANWLAELNGEFLSRWVNGLGKSIKRKEYAVIALAFGKGGITFKFCQRANTYVEEELIKYTHASNAKAITVEVLAKDVIPVLNSLVYSDLVGGVTVEVDSKAIFFKYKTKSAEYIVAVPTANSKGIRNEDYFQAYGA</sequence>
<reference evidence="1" key="1">
    <citation type="journal article" date="2017" name="Appl. Environ. Microbiol.">
        <title>Microdiversification of a pelagic Polynucleobacter species is mainly driven by acquisition of genomic islands from a partially interspecific gene pool.</title>
        <authorList>
            <person name="Hoetzinger M."/>
            <person name="Hahn M.W."/>
            <person name="Jezberova J."/>
            <person name="Schmidt J."/>
            <person name="Koll U."/>
        </authorList>
    </citation>
    <scope>NUCLEOTIDE SEQUENCE</scope>
    <source>
        <strain evidence="1">MWH-RechtKol4</strain>
    </source>
</reference>
<dbReference type="RefSeq" id="WP_071540158.1">
    <property type="nucleotide sequence ID" value="NZ_CP015017.1"/>
</dbReference>
<gene>
    <name evidence="1" type="ORF">AOC25_11720</name>
</gene>
<name>A0AAC9NJI4_9BURK</name>
<dbReference type="AlphaFoldDB" id="A0AAC9NJI4"/>
<proteinExistence type="predicted"/>
<accession>A0AAC9NJI4</accession>